<sequence length="96" mass="10097">MKRKGANSADLNQEGSKGSGSSKRTTTSTKTLSSYITLNACGSGTTNNYATQSGLVATTAPREGEAHFSSSSLQSHLVGRWYGNLGQLGLRRLLTD</sequence>
<dbReference type="EMBL" id="JACVVK020000647">
    <property type="protein sequence ID" value="KAK7460741.1"/>
    <property type="molecule type" value="Genomic_DNA"/>
</dbReference>
<comment type="caution">
    <text evidence="2">The sequence shown here is derived from an EMBL/GenBank/DDBJ whole genome shotgun (WGS) entry which is preliminary data.</text>
</comment>
<feature type="compositionally biased region" description="Low complexity" evidence="1">
    <location>
        <begin position="15"/>
        <end position="30"/>
    </location>
</feature>
<proteinExistence type="predicted"/>
<gene>
    <name evidence="2" type="ORF">BaRGS_00038856</name>
</gene>
<accession>A0ABD0J5M4</accession>
<name>A0ABD0J5M4_9CAEN</name>
<protein>
    <submittedName>
        <fullName evidence="2">Uncharacterized protein</fullName>
    </submittedName>
</protein>
<dbReference type="AlphaFoldDB" id="A0ABD0J5M4"/>
<organism evidence="2 3">
    <name type="scientific">Batillaria attramentaria</name>
    <dbReference type="NCBI Taxonomy" id="370345"/>
    <lineage>
        <taxon>Eukaryota</taxon>
        <taxon>Metazoa</taxon>
        <taxon>Spiralia</taxon>
        <taxon>Lophotrochozoa</taxon>
        <taxon>Mollusca</taxon>
        <taxon>Gastropoda</taxon>
        <taxon>Caenogastropoda</taxon>
        <taxon>Sorbeoconcha</taxon>
        <taxon>Cerithioidea</taxon>
        <taxon>Batillariidae</taxon>
        <taxon>Batillaria</taxon>
    </lineage>
</organism>
<feature type="region of interest" description="Disordered" evidence="1">
    <location>
        <begin position="1"/>
        <end position="30"/>
    </location>
</feature>
<evidence type="ECO:0000313" key="3">
    <source>
        <dbReference type="Proteomes" id="UP001519460"/>
    </source>
</evidence>
<dbReference type="Proteomes" id="UP001519460">
    <property type="component" value="Unassembled WGS sequence"/>
</dbReference>
<evidence type="ECO:0000313" key="2">
    <source>
        <dbReference type="EMBL" id="KAK7460741.1"/>
    </source>
</evidence>
<keyword evidence="3" id="KW-1185">Reference proteome</keyword>
<reference evidence="2 3" key="1">
    <citation type="journal article" date="2023" name="Sci. Data">
        <title>Genome assembly of the Korean intertidal mud-creeper Batillaria attramentaria.</title>
        <authorList>
            <person name="Patra A.K."/>
            <person name="Ho P.T."/>
            <person name="Jun S."/>
            <person name="Lee S.J."/>
            <person name="Kim Y."/>
            <person name="Won Y.J."/>
        </authorList>
    </citation>
    <scope>NUCLEOTIDE SEQUENCE [LARGE SCALE GENOMIC DNA]</scope>
    <source>
        <strain evidence="2">Wonlab-2016</strain>
    </source>
</reference>
<evidence type="ECO:0000256" key="1">
    <source>
        <dbReference type="SAM" id="MobiDB-lite"/>
    </source>
</evidence>